<sequence>MTKQAFHTATICSTTLLLSTMSVCTWSMPSAQAFSHQYTPGIVAPTEQVQVIYYRAAEAIPTNGAANVYVDREFHSGLLPGGYTQFCLAPGKHMLSSYLNDAPRYMGKTGKVSDAHLEAGKTYFYRVDASNPSHSVSQSIAESELRGSRLQVQALSRASYVQACGHTASVKSATVRDYTLSGDVLFDFGKSGIRDITREGRDAIRALAQQLLEDALVPRRIDVIGHTDPVGTATANRVLGLNRARTVRSLLIEAGLPANKIIALSAGSSELLVVDCAGSRAEKVACNAQNRRVEVRVDQGVNRP</sequence>
<dbReference type="PANTHER" id="PTHR30329">
    <property type="entry name" value="STATOR ELEMENT OF FLAGELLAR MOTOR COMPLEX"/>
    <property type="match status" value="1"/>
</dbReference>
<dbReference type="CDD" id="cd07185">
    <property type="entry name" value="OmpA_C-like"/>
    <property type="match status" value="1"/>
</dbReference>
<dbReference type="Pfam" id="PF00691">
    <property type="entry name" value="OmpA"/>
    <property type="match status" value="1"/>
</dbReference>
<name>I4K2G6_9PSED</name>
<dbReference type="InterPro" id="IPR036737">
    <property type="entry name" value="OmpA-like_sf"/>
</dbReference>
<accession>I4K2G6</accession>
<keyword evidence="1" id="KW-0472">Membrane</keyword>
<feature type="domain" description="OmpA-like" evidence="3">
    <location>
        <begin position="173"/>
        <end position="301"/>
    </location>
</feature>
<evidence type="ECO:0000259" key="3">
    <source>
        <dbReference type="PROSITE" id="PS51123"/>
    </source>
</evidence>
<organism evidence="4">
    <name type="scientific">Pseudomonas lactis</name>
    <dbReference type="NCBI Taxonomy" id="1615674"/>
    <lineage>
        <taxon>Bacteria</taxon>
        <taxon>Pseudomonadati</taxon>
        <taxon>Pseudomonadota</taxon>
        <taxon>Gammaproteobacteria</taxon>
        <taxon>Pseudomonadales</taxon>
        <taxon>Pseudomonadaceae</taxon>
        <taxon>Pseudomonas</taxon>
    </lineage>
</organism>
<evidence type="ECO:0000256" key="2">
    <source>
        <dbReference type="SAM" id="SignalP"/>
    </source>
</evidence>
<evidence type="ECO:0000313" key="4">
    <source>
        <dbReference type="EMBL" id="EIK58906.1"/>
    </source>
</evidence>
<dbReference type="PATRIC" id="fig|1038924.3.peg.3874"/>
<gene>
    <name evidence="4" type="ORF">PflSS101_4017</name>
</gene>
<dbReference type="Proteomes" id="UP000003213">
    <property type="component" value="Chromosome"/>
</dbReference>
<dbReference type="GO" id="GO:0016020">
    <property type="term" value="C:membrane"/>
    <property type="evidence" value="ECO:0007669"/>
    <property type="project" value="UniProtKB-UniRule"/>
</dbReference>
<dbReference type="InterPro" id="IPR006665">
    <property type="entry name" value="OmpA-like"/>
</dbReference>
<protein>
    <submittedName>
        <fullName evidence="4">OmpA family protein</fullName>
    </submittedName>
</protein>
<feature type="signal peptide" evidence="2">
    <location>
        <begin position="1"/>
        <end position="33"/>
    </location>
</feature>
<proteinExistence type="predicted"/>
<dbReference type="HOGENOM" id="CLU_074304_0_0_6"/>
<dbReference type="Gene3D" id="3.30.1330.60">
    <property type="entry name" value="OmpA-like domain"/>
    <property type="match status" value="1"/>
</dbReference>
<keyword evidence="2" id="KW-0732">Signal</keyword>
<dbReference type="EMBL" id="AHPN01000001">
    <property type="protein sequence ID" value="EIK58906.1"/>
    <property type="molecule type" value="Genomic_DNA"/>
</dbReference>
<feature type="chain" id="PRO_5003691526" evidence="2">
    <location>
        <begin position="34"/>
        <end position="304"/>
    </location>
</feature>
<dbReference type="PANTHER" id="PTHR30329:SF21">
    <property type="entry name" value="LIPOPROTEIN YIAD-RELATED"/>
    <property type="match status" value="1"/>
</dbReference>
<reference evidence="4" key="1">
    <citation type="journal article" date="2012" name="PLoS Genet.">
        <title>Comparative Genomics of Plant-Associated Pseudomonas spp.: Insights into Diversity and Inheritance of Traits Involved in Multitrophic Interactions.</title>
        <authorList>
            <person name="Loper J.E."/>
            <person name="Hassan K.A."/>
            <person name="Mavrodi D.V."/>
            <person name="Davis E.W.II."/>
            <person name="Lim C.K."/>
            <person name="Shaffer B.T."/>
            <person name="Elbourne L.D."/>
            <person name="Stockwell V.O."/>
            <person name="Hartney S.L."/>
            <person name="Breakwell K."/>
            <person name="Henkels M.D."/>
            <person name="Tetu S.G."/>
            <person name="Rangel L.I."/>
            <person name="Kidarsa T.A."/>
            <person name="Wilson N.L."/>
            <person name="van de Mortel J.E."/>
            <person name="Song C."/>
            <person name="Blumhagen R."/>
            <person name="Radune D."/>
            <person name="Hostetler J.B."/>
            <person name="Brinkac L.M."/>
            <person name="Durkin A.S."/>
            <person name="Kluepfel D.A."/>
            <person name="Wechter W.P."/>
            <person name="Anderson A.J."/>
            <person name="Kim Y.C."/>
            <person name="Pierson L.S.III."/>
            <person name="Pierson E.A."/>
            <person name="Lindow S.E."/>
            <person name="Kobayashi D.Y."/>
            <person name="Raaijmakers J.M."/>
            <person name="Weller D.M."/>
            <person name="Thomashow L.S."/>
            <person name="Allen A.E."/>
            <person name="Paulsen I.T."/>
        </authorList>
    </citation>
    <scope>NUCLEOTIDE SEQUENCE [LARGE SCALE GENOMIC DNA]</scope>
    <source>
        <strain evidence="4">SS101</strain>
    </source>
</reference>
<evidence type="ECO:0000256" key="1">
    <source>
        <dbReference type="PROSITE-ProRule" id="PRU00473"/>
    </source>
</evidence>
<dbReference type="PROSITE" id="PS51123">
    <property type="entry name" value="OMPA_2"/>
    <property type="match status" value="1"/>
</dbReference>
<dbReference type="InterPro" id="IPR050330">
    <property type="entry name" value="Bact_OuterMem_StrucFunc"/>
</dbReference>
<dbReference type="AlphaFoldDB" id="I4K2G6"/>
<comment type="caution">
    <text evidence="4">The sequence shown here is derived from an EMBL/GenBank/DDBJ whole genome shotgun (WGS) entry which is preliminary data.</text>
</comment>
<dbReference type="SUPFAM" id="SSF103088">
    <property type="entry name" value="OmpA-like"/>
    <property type="match status" value="1"/>
</dbReference>